<accession>A0A1L5YCF5</accession>
<keyword evidence="1" id="KW-0934">Plastid</keyword>
<dbReference type="Proteomes" id="UP000503178">
    <property type="component" value="Chromatophore Pltd"/>
</dbReference>
<name>A0A1L5YCF5_9EUKA</name>
<geneLocation type="plastid" evidence="1"/>
<sequence>MAAIQDRAYITVCSQIASLLSISLSAARRKVDFLAAKEGLNDGAGRLTIAERILATVRAGQNNEGALFDDLLTALKSEENFLLED</sequence>
<evidence type="ECO:0000313" key="3">
    <source>
        <dbReference type="EMBL" id="BBL86362.1"/>
    </source>
</evidence>
<evidence type="ECO:0000313" key="2">
    <source>
        <dbReference type="EMBL" id="AQX45149.1"/>
    </source>
</evidence>
<organism evidence="1">
    <name type="scientific">Paulinella micropora</name>
    <dbReference type="NCBI Taxonomy" id="1928728"/>
    <lineage>
        <taxon>Eukaryota</taxon>
        <taxon>Sar</taxon>
        <taxon>Rhizaria</taxon>
        <taxon>Cercozoa</taxon>
        <taxon>Imbricatea</taxon>
        <taxon>Silicofilosea</taxon>
        <taxon>Euglyphida</taxon>
        <taxon>Paulinellidae</taxon>
        <taxon>Paulinella</taxon>
    </lineage>
</organism>
<proteinExistence type="predicted"/>
<protein>
    <submittedName>
        <fullName evidence="1">Uncharacterized protein</fullName>
    </submittedName>
</protein>
<evidence type="ECO:0000313" key="1">
    <source>
        <dbReference type="EMBL" id="APP88382.1"/>
    </source>
</evidence>
<dbReference type="EMBL" id="LC490351">
    <property type="protein sequence ID" value="BBL86362.1"/>
    <property type="molecule type" value="Genomic_DNA"/>
</dbReference>
<keyword evidence="4" id="KW-1185">Reference proteome</keyword>
<reference evidence="3 4" key="2">
    <citation type="submission" date="2019-06" db="EMBL/GenBank/DDBJ databases">
        <title>A hidden player of endosymbiotic evolution: DNA virus triggered massive gene transfer.</title>
        <authorList>
            <person name="Matsuo M."/>
            <person name="Katahata A."/>
            <person name="Tachikawa M."/>
            <person name="Minakuchi Y."/>
            <person name="Noguchi H."/>
            <person name="Toyoda A."/>
            <person name="Fujiyama A."/>
            <person name="Suzuki Y."/>
            <person name="Satoh S."/>
            <person name="Nakayama T."/>
            <person name="Kamikawa R."/>
            <person name="Nomura M."/>
            <person name="Inagaki Y."/>
            <person name="Ishida K."/>
            <person name="Obokata J."/>
        </authorList>
    </citation>
    <scope>NUCLEOTIDE SEQUENCE [LARGE SCALE GENOMIC DNA]</scope>
    <source>
        <strain evidence="3 4">MYN1</strain>
    </source>
</reference>
<evidence type="ECO:0000313" key="4">
    <source>
        <dbReference type="Proteomes" id="UP000503178"/>
    </source>
</evidence>
<reference evidence="1" key="1">
    <citation type="journal article" date="2017" name="Protist">
        <title>Diversity of the Photosynthetic Paulinella Species, with the Description of Paulinella micropora sp. nov. and the Chromatophore Genome Sequence for strain KR01.</title>
        <authorList>
            <person name="Lhee D."/>
            <person name="Yang E.C."/>
            <person name="Kim J.I."/>
            <person name="Nakayama T."/>
            <person name="Zuccarello G."/>
            <person name="Andersen R.A."/>
            <person name="Yoon H.S."/>
        </authorList>
    </citation>
    <scope>NUCLEOTIDE SEQUENCE</scope>
    <source>
        <strain evidence="2">FK01</strain>
        <strain evidence="1">KR01</strain>
    </source>
</reference>
<gene>
    <name evidence="3" type="primary">MYN1_Chr_544</name>
    <name evidence="1" type="ORF">PCKR_606</name>
    <name evidence="2" type="ORF">PFK_606</name>
    <name evidence="3" type="ORF">PMYN1_Chma554</name>
</gene>
<dbReference type="AlphaFoldDB" id="A0A1L5YCF5"/>
<dbReference type="EMBL" id="KX897545">
    <property type="protein sequence ID" value="APP88382.1"/>
    <property type="molecule type" value="Genomic_DNA"/>
</dbReference>
<dbReference type="EMBL" id="KY124271">
    <property type="protein sequence ID" value="AQX45149.1"/>
    <property type="molecule type" value="Genomic_DNA"/>
</dbReference>